<evidence type="ECO:0000313" key="2">
    <source>
        <dbReference type="EMBL" id="KAK8767109.1"/>
    </source>
</evidence>
<dbReference type="SUPFAM" id="SSF52777">
    <property type="entry name" value="CoA-dependent acyltransferases"/>
    <property type="match status" value="1"/>
</dbReference>
<sequence>MDMWVVQVSAHNDILMTFGYSVPGGYGICYSNQCNQFRFSICTRHCNKETSAVKFRDALDTTLRELGNNLIVLQKAKL</sequence>
<accession>A0AAQ4DXB9</accession>
<protein>
    <recommendedName>
        <fullName evidence="1">Choline/carnitine acyltransferase domain-containing protein</fullName>
    </recommendedName>
</protein>
<reference evidence="2 3" key="1">
    <citation type="journal article" date="2023" name="Arcadia Sci">
        <title>De novo assembly of a long-read Amblyomma americanum tick genome.</title>
        <authorList>
            <person name="Chou S."/>
            <person name="Poskanzer K.E."/>
            <person name="Rollins M."/>
            <person name="Thuy-Boun P.S."/>
        </authorList>
    </citation>
    <scope>NUCLEOTIDE SEQUENCE [LARGE SCALE GENOMIC DNA]</scope>
    <source>
        <strain evidence="2">F_SG_1</strain>
        <tissue evidence="2">Salivary glands</tissue>
    </source>
</reference>
<dbReference type="InterPro" id="IPR039551">
    <property type="entry name" value="Cho/carn_acyl_trans"/>
</dbReference>
<dbReference type="InterPro" id="IPR023213">
    <property type="entry name" value="CAT-like_dom_sf"/>
</dbReference>
<feature type="domain" description="Choline/carnitine acyltransferase" evidence="1">
    <location>
        <begin position="14"/>
        <end position="60"/>
    </location>
</feature>
<dbReference type="EMBL" id="JARKHS020025752">
    <property type="protein sequence ID" value="KAK8767109.1"/>
    <property type="molecule type" value="Genomic_DNA"/>
</dbReference>
<dbReference type="Pfam" id="PF00755">
    <property type="entry name" value="Carn_acyltransf"/>
    <property type="match status" value="1"/>
</dbReference>
<dbReference type="AlphaFoldDB" id="A0AAQ4DXB9"/>
<name>A0AAQ4DXB9_AMBAM</name>
<evidence type="ECO:0000259" key="1">
    <source>
        <dbReference type="Pfam" id="PF00755"/>
    </source>
</evidence>
<comment type="caution">
    <text evidence="2">The sequence shown here is derived from an EMBL/GenBank/DDBJ whole genome shotgun (WGS) entry which is preliminary data.</text>
</comment>
<proteinExistence type="predicted"/>
<gene>
    <name evidence="2" type="ORF">V5799_006113</name>
</gene>
<dbReference type="Gene3D" id="3.30.559.10">
    <property type="entry name" value="Chloramphenicol acetyltransferase-like domain"/>
    <property type="match status" value="1"/>
</dbReference>
<evidence type="ECO:0000313" key="3">
    <source>
        <dbReference type="Proteomes" id="UP001321473"/>
    </source>
</evidence>
<organism evidence="2 3">
    <name type="scientific">Amblyomma americanum</name>
    <name type="common">Lone star tick</name>
    <dbReference type="NCBI Taxonomy" id="6943"/>
    <lineage>
        <taxon>Eukaryota</taxon>
        <taxon>Metazoa</taxon>
        <taxon>Ecdysozoa</taxon>
        <taxon>Arthropoda</taxon>
        <taxon>Chelicerata</taxon>
        <taxon>Arachnida</taxon>
        <taxon>Acari</taxon>
        <taxon>Parasitiformes</taxon>
        <taxon>Ixodida</taxon>
        <taxon>Ixodoidea</taxon>
        <taxon>Ixodidae</taxon>
        <taxon>Amblyomminae</taxon>
        <taxon>Amblyomma</taxon>
    </lineage>
</organism>
<keyword evidence="3" id="KW-1185">Reference proteome</keyword>
<dbReference type="Proteomes" id="UP001321473">
    <property type="component" value="Unassembled WGS sequence"/>
</dbReference>